<dbReference type="GeneID" id="51110511"/>
<comment type="caution">
    <text evidence="1">The sequence shown here is derived from an EMBL/GenBank/DDBJ whole genome shotgun (WGS) entry which is preliminary data.</text>
</comment>
<keyword evidence="1" id="KW-0489">Methyltransferase</keyword>
<reference evidence="1 2" key="1">
    <citation type="journal article" date="2015" name="Stand. Genomic Sci.">
        <title>Genomic Encyclopedia of Bacterial and Archaeal Type Strains, Phase III: the genomes of soil and plant-associated and newly described type strains.</title>
        <authorList>
            <person name="Whitman W.B."/>
            <person name="Woyke T."/>
            <person name="Klenk H.P."/>
            <person name="Zhou Y."/>
            <person name="Lilburn T.G."/>
            <person name="Beck B.J."/>
            <person name="De Vos P."/>
            <person name="Vandamme P."/>
            <person name="Eisen J.A."/>
            <person name="Garrity G."/>
            <person name="Hugenholtz P."/>
            <person name="Kyrpides N.C."/>
        </authorList>
    </citation>
    <scope>NUCLEOTIDE SEQUENCE [LARGE SCALE GENOMIC DNA]</scope>
    <source>
        <strain evidence="1 2">DSM 64</strain>
    </source>
</reference>
<dbReference type="SUPFAM" id="SSF53335">
    <property type="entry name" value="S-adenosyl-L-methionine-dependent methyltransferases"/>
    <property type="match status" value="1"/>
</dbReference>
<gene>
    <name evidence="1" type="ORF">ATF69_1444</name>
</gene>
<organism evidence="1 2">
    <name type="scientific">Acidovorax delafieldii</name>
    <name type="common">Pseudomonas delafieldii</name>
    <dbReference type="NCBI Taxonomy" id="47920"/>
    <lineage>
        <taxon>Bacteria</taxon>
        <taxon>Pseudomonadati</taxon>
        <taxon>Pseudomonadota</taxon>
        <taxon>Betaproteobacteria</taxon>
        <taxon>Burkholderiales</taxon>
        <taxon>Comamonadaceae</taxon>
        <taxon>Acidovorax</taxon>
    </lineage>
</organism>
<evidence type="ECO:0000313" key="1">
    <source>
        <dbReference type="EMBL" id="TWG39572.1"/>
    </source>
</evidence>
<keyword evidence="1" id="KW-0808">Transferase</keyword>
<dbReference type="Pfam" id="PF13489">
    <property type="entry name" value="Methyltransf_23"/>
    <property type="match status" value="1"/>
</dbReference>
<dbReference type="CDD" id="cd02440">
    <property type="entry name" value="AdoMet_MTases"/>
    <property type="match status" value="1"/>
</dbReference>
<protein>
    <submittedName>
        <fullName evidence="1">Methyltransferase family protein</fullName>
    </submittedName>
</protein>
<name>A0A561XTY8_ACIDE</name>
<accession>A0A561XTY8</accession>
<proteinExistence type="predicted"/>
<dbReference type="RefSeq" id="WP_244303671.1">
    <property type="nucleotide sequence ID" value="NZ_VJWE01000011.1"/>
</dbReference>
<dbReference type="Proteomes" id="UP000321485">
    <property type="component" value="Unassembled WGS sequence"/>
</dbReference>
<dbReference type="InterPro" id="IPR029063">
    <property type="entry name" value="SAM-dependent_MTases_sf"/>
</dbReference>
<sequence>MIKYNIPAVPVQTTYRPATPPPAAMAGELIDYLACPLCESKAFGPLCSADCSHHPRYSPELSRTMHWRQCSACRHVFRSGYYSDAALNIVFRGTNESQVVGYDLERQRYVSAQMIEKVLTYQTHGTWLDVGFGNASLLLTAQEYGFEPVGLDLRSQSVNELRKWGVAAHCQDVAEFQLSHPASVISMADVLEHMPFPKVGLHAAHRLLHPGGVLLISLPNMGSPVWKALDANNANPYWGEIEHYHNFERDRLYALLTESGFQPVRYGISQRYRVCMELIAVKA</sequence>
<dbReference type="AlphaFoldDB" id="A0A561XTY8"/>
<dbReference type="Gene3D" id="3.40.50.150">
    <property type="entry name" value="Vaccinia Virus protein VP39"/>
    <property type="match status" value="1"/>
</dbReference>
<evidence type="ECO:0000313" key="2">
    <source>
        <dbReference type="Proteomes" id="UP000321485"/>
    </source>
</evidence>
<dbReference type="GO" id="GO:0008168">
    <property type="term" value="F:methyltransferase activity"/>
    <property type="evidence" value="ECO:0007669"/>
    <property type="project" value="UniProtKB-KW"/>
</dbReference>
<dbReference type="EMBL" id="VJWE01000011">
    <property type="protein sequence ID" value="TWG39572.1"/>
    <property type="molecule type" value="Genomic_DNA"/>
</dbReference>
<dbReference type="GO" id="GO:0032259">
    <property type="term" value="P:methylation"/>
    <property type="evidence" value="ECO:0007669"/>
    <property type="project" value="UniProtKB-KW"/>
</dbReference>
<dbReference type="PANTHER" id="PTHR43861">
    <property type="entry name" value="TRANS-ACONITATE 2-METHYLTRANSFERASE-RELATED"/>
    <property type="match status" value="1"/>
</dbReference>